<sequence length="298" mass="33938">MQAKQVAESLIADLREVKEAHRMDYTRRKIATIEDADERALATAIFLATQLAVGIPEKPLHLVILIHGIRTRGTWQDRVASWLKKNEGVKPVIVGFDYFDIFSFWFPRLFREGAIEEVERKIRAAQMDNKGAIISVIAHSFGTYVLSQILSRRPDLQLHRVLLCGAIVSTKFPWDNLRSYPTEGVLNDVGTRDVLPAVARTVSWGYGNSGTFGFRSPKVEDRYFNFTHSDFFTDDHIQTYWVPYIVDGKIVESAWTVDRPTPPWWLSVLHILPMKSVIMPSIILGIGYAAMSLWKICS</sequence>
<dbReference type="Proteomes" id="UP000642144">
    <property type="component" value="Unassembled WGS sequence"/>
</dbReference>
<dbReference type="RefSeq" id="WP_161056585.1">
    <property type="nucleotide sequence ID" value="NZ_WWCT01000018.1"/>
</dbReference>
<protein>
    <recommendedName>
        <fullName evidence="1">DUF676 domain-containing protein</fullName>
    </recommendedName>
</protein>
<dbReference type="Gene3D" id="3.40.50.1820">
    <property type="entry name" value="alpha/beta hydrolase"/>
    <property type="match status" value="1"/>
</dbReference>
<dbReference type="Pfam" id="PF05057">
    <property type="entry name" value="DUF676"/>
    <property type="match status" value="1"/>
</dbReference>
<proteinExistence type="predicted"/>
<accession>A0ABW9W498</accession>
<dbReference type="EMBL" id="WWCT01000018">
    <property type="protein sequence ID" value="MYN28788.1"/>
    <property type="molecule type" value="Genomic_DNA"/>
</dbReference>
<evidence type="ECO:0000313" key="3">
    <source>
        <dbReference type="Proteomes" id="UP000642144"/>
    </source>
</evidence>
<gene>
    <name evidence="2" type="ORF">GTP69_20510</name>
</gene>
<dbReference type="InterPro" id="IPR007751">
    <property type="entry name" value="DUF676_lipase-like"/>
</dbReference>
<dbReference type="InterPro" id="IPR029058">
    <property type="entry name" value="AB_hydrolase_fold"/>
</dbReference>
<feature type="domain" description="DUF676" evidence="1">
    <location>
        <begin position="57"/>
        <end position="151"/>
    </location>
</feature>
<organism evidence="2 3">
    <name type="scientific">Duganella levis</name>
    <dbReference type="NCBI Taxonomy" id="2692169"/>
    <lineage>
        <taxon>Bacteria</taxon>
        <taxon>Pseudomonadati</taxon>
        <taxon>Pseudomonadota</taxon>
        <taxon>Betaproteobacteria</taxon>
        <taxon>Burkholderiales</taxon>
        <taxon>Oxalobacteraceae</taxon>
        <taxon>Telluria group</taxon>
        <taxon>Duganella</taxon>
    </lineage>
</organism>
<comment type="caution">
    <text evidence="2">The sequence shown here is derived from an EMBL/GenBank/DDBJ whole genome shotgun (WGS) entry which is preliminary data.</text>
</comment>
<dbReference type="SUPFAM" id="SSF53474">
    <property type="entry name" value="alpha/beta-Hydrolases"/>
    <property type="match status" value="1"/>
</dbReference>
<evidence type="ECO:0000313" key="2">
    <source>
        <dbReference type="EMBL" id="MYN28788.1"/>
    </source>
</evidence>
<keyword evidence="3" id="KW-1185">Reference proteome</keyword>
<name>A0ABW9W498_9BURK</name>
<evidence type="ECO:0000259" key="1">
    <source>
        <dbReference type="Pfam" id="PF05057"/>
    </source>
</evidence>
<reference evidence="2 3" key="1">
    <citation type="submission" date="2019-12" db="EMBL/GenBank/DDBJ databases">
        <title>Novel species isolated from a subtropical stream in China.</title>
        <authorList>
            <person name="Lu H."/>
        </authorList>
    </citation>
    <scope>NUCLEOTIDE SEQUENCE [LARGE SCALE GENOMIC DNA]</scope>
    <source>
        <strain evidence="2 3">CY42W</strain>
    </source>
</reference>